<reference evidence="1 2" key="1">
    <citation type="submission" date="2020-04" db="EMBL/GenBank/DDBJ databases">
        <authorList>
            <person name="Hitch T.C.A."/>
            <person name="Wylensek D."/>
            <person name="Clavel T."/>
        </authorList>
    </citation>
    <scope>NUCLEOTIDE SEQUENCE [LARGE SCALE GENOMIC DNA]</scope>
    <source>
        <strain evidence="1 2">COR2-253-APC-1A</strain>
    </source>
</reference>
<gene>
    <name evidence="1" type="ORF">HF882_01765</name>
</gene>
<dbReference type="Proteomes" id="UP000576225">
    <property type="component" value="Unassembled WGS sequence"/>
</dbReference>
<proteinExistence type="predicted"/>
<accession>A0A848AN05</accession>
<protein>
    <submittedName>
        <fullName evidence="1">Uncharacterized protein</fullName>
    </submittedName>
</protein>
<sequence length="205" mass="22264">MEHPVATRRSELLKNPIDFFGCEILVALRILTLLGDSGKRILHAVLFEHDPEDQLQRLAIAVIGGLENPGSPKVGHECSGGVRINPAGIFGTTVLLQPRSESVTENLVLLQGAGATVRAFRAGFKSSPDVGKAEPSPIDDLFGLRYLHHQFSFGFDGGNLWDSGEKFGSGFLCYRLFCNGLIHTFIGFGSQGFLFALAADWINVH</sequence>
<comment type="caution">
    <text evidence="1">The sequence shown here is derived from an EMBL/GenBank/DDBJ whole genome shotgun (WGS) entry which is preliminary data.</text>
</comment>
<organism evidence="1 2">
    <name type="scientific">Victivallis vadensis</name>
    <dbReference type="NCBI Taxonomy" id="172901"/>
    <lineage>
        <taxon>Bacteria</taxon>
        <taxon>Pseudomonadati</taxon>
        <taxon>Lentisphaerota</taxon>
        <taxon>Lentisphaeria</taxon>
        <taxon>Victivallales</taxon>
        <taxon>Victivallaceae</taxon>
        <taxon>Victivallis</taxon>
    </lineage>
</organism>
<evidence type="ECO:0000313" key="2">
    <source>
        <dbReference type="Proteomes" id="UP000576225"/>
    </source>
</evidence>
<dbReference type="EMBL" id="JABAEW010000002">
    <property type="protein sequence ID" value="NMD85304.1"/>
    <property type="molecule type" value="Genomic_DNA"/>
</dbReference>
<evidence type="ECO:0000313" key="1">
    <source>
        <dbReference type="EMBL" id="NMD85304.1"/>
    </source>
</evidence>
<dbReference type="AlphaFoldDB" id="A0A848AN05"/>
<name>A0A848AN05_9BACT</name>